<evidence type="ECO:0000313" key="3">
    <source>
        <dbReference type="Proteomes" id="UP001230654"/>
    </source>
</evidence>
<keyword evidence="3" id="KW-1185">Reference proteome</keyword>
<protein>
    <submittedName>
        <fullName evidence="2">Uncharacterized protein</fullName>
    </submittedName>
</protein>
<feature type="compositionally biased region" description="Polar residues" evidence="1">
    <location>
        <begin position="217"/>
        <end position="242"/>
    </location>
</feature>
<feature type="region of interest" description="Disordered" evidence="1">
    <location>
        <begin position="201"/>
        <end position="242"/>
    </location>
</feature>
<organism evidence="2 3">
    <name type="scientific">Streptomyces rishiriensis</name>
    <dbReference type="NCBI Taxonomy" id="68264"/>
    <lineage>
        <taxon>Bacteria</taxon>
        <taxon>Bacillati</taxon>
        <taxon>Actinomycetota</taxon>
        <taxon>Actinomycetes</taxon>
        <taxon>Kitasatosporales</taxon>
        <taxon>Streptomycetaceae</taxon>
        <taxon>Streptomyces</taxon>
    </lineage>
</organism>
<dbReference type="EMBL" id="JAUSWV010000001">
    <property type="protein sequence ID" value="MDQ0578224.1"/>
    <property type="molecule type" value="Genomic_DNA"/>
</dbReference>
<gene>
    <name evidence="2" type="ORF">QF030_000402</name>
</gene>
<comment type="caution">
    <text evidence="2">The sequence shown here is derived from an EMBL/GenBank/DDBJ whole genome shotgun (WGS) entry which is preliminary data.</text>
</comment>
<accession>A0ABU0NGJ8</accession>
<dbReference type="Proteomes" id="UP001230654">
    <property type="component" value="Unassembled WGS sequence"/>
</dbReference>
<evidence type="ECO:0000313" key="2">
    <source>
        <dbReference type="EMBL" id="MDQ0578224.1"/>
    </source>
</evidence>
<sequence length="242" mass="26446">MAATVDGVAAEAAKFARMAIHPESPGLEQGLLCYRNIARASVLNKIHNGDPRAYAQWARRPGAMSFENSWPGIHGKIMTGEQDFSSWRDAWCKANIGTYNSSGREILGHIEHLASTAWREVAKNEFPPPPRSRKVSGLRTADVSALNSAMLTAEANRDVRGLSIGLQAIKAPWVAPALREGKRHMAEQEVQRLQQERIARAAELGGSPAGSRESHLENSSTSTNPTAYQSLQSQQNAHRSRS</sequence>
<name>A0ABU0NGJ8_STRRH</name>
<proteinExistence type="predicted"/>
<evidence type="ECO:0000256" key="1">
    <source>
        <dbReference type="SAM" id="MobiDB-lite"/>
    </source>
</evidence>
<reference evidence="2 3" key="1">
    <citation type="submission" date="2023-07" db="EMBL/GenBank/DDBJ databases">
        <title>Comparative genomics of wheat-associated soil bacteria to identify genetic determinants of phenazine resistance.</title>
        <authorList>
            <person name="Mouncey N."/>
        </authorList>
    </citation>
    <scope>NUCLEOTIDE SEQUENCE [LARGE SCALE GENOMIC DNA]</scope>
    <source>
        <strain evidence="2 3">B2I6</strain>
    </source>
</reference>